<dbReference type="NCBIfam" id="TIGR00133">
    <property type="entry name" value="gatB"/>
    <property type="match status" value="1"/>
</dbReference>
<evidence type="ECO:0000256" key="1">
    <source>
        <dbReference type="ARBA" id="ARBA00005306"/>
    </source>
</evidence>
<evidence type="ECO:0000313" key="13">
    <source>
        <dbReference type="EMBL" id="ADP78011.1"/>
    </source>
</evidence>
<keyword evidence="7 11" id="KW-0648">Protein biosynthesis</keyword>
<proteinExistence type="inferred from homology"/>
<dbReference type="HAMAP" id="MF_00121">
    <property type="entry name" value="GatB"/>
    <property type="match status" value="1"/>
</dbReference>
<dbReference type="GO" id="GO:0050567">
    <property type="term" value="F:glutaminyl-tRNA synthase (glutamine-hydrolyzing) activity"/>
    <property type="evidence" value="ECO:0007669"/>
    <property type="project" value="UniProtKB-UniRule"/>
</dbReference>
<dbReference type="NCBIfam" id="NF004012">
    <property type="entry name" value="PRK05477.1-2"/>
    <property type="match status" value="1"/>
</dbReference>
<dbReference type="InterPro" id="IPR004413">
    <property type="entry name" value="GatB"/>
</dbReference>
<dbReference type="EMBL" id="CP002278">
    <property type="protein sequence ID" value="ADP78011.1"/>
    <property type="molecule type" value="Genomic_DNA"/>
</dbReference>
<dbReference type="SUPFAM" id="SSF55931">
    <property type="entry name" value="Glutamine synthetase/guanido kinase"/>
    <property type="match status" value="1"/>
</dbReference>
<dbReference type="SUPFAM" id="SSF89095">
    <property type="entry name" value="GatB/YqeY motif"/>
    <property type="match status" value="1"/>
</dbReference>
<dbReference type="Gene3D" id="1.10.10.410">
    <property type="match status" value="1"/>
</dbReference>
<dbReference type="InterPro" id="IPR017958">
    <property type="entry name" value="Gln-tRNA_amidoTrfase_suB_CS"/>
</dbReference>
<comment type="catalytic activity">
    <reaction evidence="9 11">
        <text>L-aspartyl-tRNA(Asn) + L-glutamine + ATP + H2O = L-asparaginyl-tRNA(Asn) + L-glutamate + ADP + phosphate + 2 H(+)</text>
        <dbReference type="Rhea" id="RHEA:14513"/>
        <dbReference type="Rhea" id="RHEA-COMP:9674"/>
        <dbReference type="Rhea" id="RHEA-COMP:9677"/>
        <dbReference type="ChEBI" id="CHEBI:15377"/>
        <dbReference type="ChEBI" id="CHEBI:15378"/>
        <dbReference type="ChEBI" id="CHEBI:29985"/>
        <dbReference type="ChEBI" id="CHEBI:30616"/>
        <dbReference type="ChEBI" id="CHEBI:43474"/>
        <dbReference type="ChEBI" id="CHEBI:58359"/>
        <dbReference type="ChEBI" id="CHEBI:78515"/>
        <dbReference type="ChEBI" id="CHEBI:78516"/>
        <dbReference type="ChEBI" id="CHEBI:456216"/>
    </reaction>
</comment>
<dbReference type="PANTHER" id="PTHR11659:SF0">
    <property type="entry name" value="GLUTAMYL-TRNA(GLN) AMIDOTRANSFERASE SUBUNIT B, MITOCHONDRIAL"/>
    <property type="match status" value="1"/>
</dbReference>
<keyword evidence="4 11" id="KW-0436">Ligase</keyword>
<dbReference type="GO" id="GO:0050566">
    <property type="term" value="F:asparaginyl-tRNA synthase (glutamine-hydrolyzing) activity"/>
    <property type="evidence" value="ECO:0007669"/>
    <property type="project" value="RHEA"/>
</dbReference>
<evidence type="ECO:0000256" key="4">
    <source>
        <dbReference type="ARBA" id="ARBA00022598"/>
    </source>
</evidence>
<comment type="similarity">
    <text evidence="1 11">Belongs to the GatB/GatE family. GatB subfamily.</text>
</comment>
<dbReference type="KEGG" id="mfv:Mfer_1225"/>
<evidence type="ECO:0000256" key="10">
    <source>
        <dbReference type="ARBA" id="ARBA00047913"/>
    </source>
</evidence>
<reference evidence="13 14" key="1">
    <citation type="journal article" date="2010" name="Stand. Genomic Sci.">
        <title>Complete genome sequence of Methanothermus fervidus type strain (V24S).</title>
        <authorList>
            <person name="Anderson I."/>
            <person name="Djao O.D."/>
            <person name="Misra M."/>
            <person name="Chertkov O."/>
            <person name="Nolan M."/>
            <person name="Lucas S."/>
            <person name="Lapidus A."/>
            <person name="Del Rio T.G."/>
            <person name="Tice H."/>
            <person name="Cheng J.F."/>
            <person name="Tapia R."/>
            <person name="Han C."/>
            <person name="Goodwin L."/>
            <person name="Pitluck S."/>
            <person name="Liolios K."/>
            <person name="Ivanova N."/>
            <person name="Mavromatis K."/>
            <person name="Mikhailova N."/>
            <person name="Pati A."/>
            <person name="Brambilla E."/>
            <person name="Chen A."/>
            <person name="Palaniappan K."/>
            <person name="Land M."/>
            <person name="Hauser L."/>
            <person name="Chang Y.J."/>
            <person name="Jeffries C.D."/>
            <person name="Sikorski J."/>
            <person name="Spring S."/>
            <person name="Rohde M."/>
            <person name="Eichinger K."/>
            <person name="Huber H."/>
            <person name="Wirth R."/>
            <person name="Goker M."/>
            <person name="Detter J.C."/>
            <person name="Woyke T."/>
            <person name="Bristow J."/>
            <person name="Eisen J.A."/>
            <person name="Markowitz V."/>
            <person name="Hugenholtz P."/>
            <person name="Klenk H.P."/>
            <person name="Kyrpides N.C."/>
        </authorList>
    </citation>
    <scope>NUCLEOTIDE SEQUENCE [LARGE SCALE GENOMIC DNA]</scope>
    <source>
        <strain evidence="14">ATCC 43054 / DSM 2088 / JCM 10308 / V24 S</strain>
    </source>
</reference>
<dbReference type="FunFam" id="1.10.10.410:FF:000001">
    <property type="entry name" value="Aspartyl/glutamyl-tRNA(Asn/Gln) amidotransferase subunit B"/>
    <property type="match status" value="1"/>
</dbReference>
<gene>
    <name evidence="11" type="primary">gatB</name>
    <name evidence="13" type="ordered locus">Mfer_1225</name>
</gene>
<keyword evidence="14" id="KW-1185">Reference proteome</keyword>
<dbReference type="HOGENOM" id="CLU_019240_0_1_2"/>
<protein>
    <recommendedName>
        <fullName evidence="3 11">Aspartyl/glutamyl-tRNA(Asn/Gln) amidotransferase subunit B</fullName>
        <shortName evidence="11">Asp/Glu-ADT subunit B</shortName>
        <ecNumber evidence="11">6.3.5.-</ecNumber>
    </recommendedName>
</protein>
<organism evidence="13 14">
    <name type="scientific">Methanothermus fervidus (strain ATCC 43054 / DSM 2088 / JCM 10308 / V24 S)</name>
    <dbReference type="NCBI Taxonomy" id="523846"/>
    <lineage>
        <taxon>Archaea</taxon>
        <taxon>Methanobacteriati</taxon>
        <taxon>Methanobacteriota</taxon>
        <taxon>Methanomada group</taxon>
        <taxon>Methanobacteria</taxon>
        <taxon>Methanobacteriales</taxon>
        <taxon>Methanothermaceae</taxon>
        <taxon>Methanothermus</taxon>
    </lineage>
</organism>
<evidence type="ECO:0000256" key="8">
    <source>
        <dbReference type="ARBA" id="ARBA00024799"/>
    </source>
</evidence>
<evidence type="ECO:0000256" key="3">
    <source>
        <dbReference type="ARBA" id="ARBA00016923"/>
    </source>
</evidence>
<dbReference type="PROSITE" id="PS01234">
    <property type="entry name" value="GATB"/>
    <property type="match status" value="1"/>
</dbReference>
<dbReference type="Proteomes" id="UP000002315">
    <property type="component" value="Chromosome"/>
</dbReference>
<dbReference type="EC" id="6.3.5.-" evidence="11"/>
<dbReference type="GO" id="GO:0070681">
    <property type="term" value="P:glutaminyl-tRNAGln biosynthesis via transamidation"/>
    <property type="evidence" value="ECO:0007669"/>
    <property type="project" value="TreeGrafter"/>
</dbReference>
<dbReference type="OrthoDB" id="52755at2157"/>
<comment type="subunit">
    <text evidence="2 11">Heterotrimer of A, B and C subunits.</text>
</comment>
<dbReference type="InterPro" id="IPR023168">
    <property type="entry name" value="GatB_Yqey_C_2"/>
</dbReference>
<dbReference type="AlphaFoldDB" id="E3GWU2"/>
<dbReference type="GO" id="GO:0016740">
    <property type="term" value="F:transferase activity"/>
    <property type="evidence" value="ECO:0007669"/>
    <property type="project" value="UniProtKB-KW"/>
</dbReference>
<dbReference type="InterPro" id="IPR042114">
    <property type="entry name" value="GatB_C_1"/>
</dbReference>
<dbReference type="STRING" id="523846.Mfer_1225"/>
<dbReference type="SMART" id="SM00845">
    <property type="entry name" value="GatB_Yqey"/>
    <property type="match status" value="1"/>
</dbReference>
<keyword evidence="5 11" id="KW-0547">Nucleotide-binding</keyword>
<keyword evidence="13" id="KW-0808">Transferase</keyword>
<name>E3GWU2_METFV</name>
<evidence type="ECO:0000256" key="11">
    <source>
        <dbReference type="HAMAP-Rule" id="MF_00121"/>
    </source>
</evidence>
<dbReference type="GO" id="GO:0005524">
    <property type="term" value="F:ATP binding"/>
    <property type="evidence" value="ECO:0007669"/>
    <property type="project" value="UniProtKB-KW"/>
</dbReference>
<evidence type="ECO:0000256" key="5">
    <source>
        <dbReference type="ARBA" id="ARBA00022741"/>
    </source>
</evidence>
<evidence type="ECO:0000256" key="6">
    <source>
        <dbReference type="ARBA" id="ARBA00022840"/>
    </source>
</evidence>
<dbReference type="Pfam" id="PF02637">
    <property type="entry name" value="GatB_Yqey"/>
    <property type="match status" value="1"/>
</dbReference>
<dbReference type="GO" id="GO:0006412">
    <property type="term" value="P:translation"/>
    <property type="evidence" value="ECO:0007669"/>
    <property type="project" value="UniProtKB-UniRule"/>
</dbReference>
<accession>E3GWU2</accession>
<dbReference type="Gene3D" id="1.10.150.380">
    <property type="entry name" value="GatB domain, N-terminal subdomain"/>
    <property type="match status" value="1"/>
</dbReference>
<sequence length="454" mass="51712">MKCGFEIHIQLKTKSKLFCSCPTNYQDADPNTNVCPVCLNQPGAKPSAPNEKAIESALKIALMLGCKINKGTIYFMRKHYDYPDLPSGYQRTSTPIGYDGELNGIRIREVHLEEDPGQYKPDLGVVDFNRSGIPLIEVVTEPDINSPEEAREFLKELMRVLEYSEDARGEGTMRADVNVSLEGGRRVEIKNINSIKGAYKALKFEIMRQKNLLERGMEVARETRAFLESQMITVPMRMKEEAEDYRYIPDPDLPPMKFDEKYIEKIKQSLPETPSMKVKRFVEQYKISKEDAHVLTSELALANAFEEVAKEINPKFAAQWMREELKRVLSYNNITFAESGITPKQLIELLKMIQNKEITVKAGKKIIEHLPFNKKSPKEIAKELGLLGVIEDEEKILKAVEKAIKDNPKAVNDYHNGKKAALNFLLGQVMKLTKGKVDPQRTMQILKSKVEESK</sequence>
<keyword evidence="6 11" id="KW-0067">ATP-binding</keyword>
<dbReference type="NCBIfam" id="NF004014">
    <property type="entry name" value="PRK05477.1-4"/>
    <property type="match status" value="1"/>
</dbReference>
<evidence type="ECO:0000313" key="14">
    <source>
        <dbReference type="Proteomes" id="UP000002315"/>
    </source>
</evidence>
<evidence type="ECO:0000256" key="9">
    <source>
        <dbReference type="ARBA" id="ARBA00047380"/>
    </source>
</evidence>
<dbReference type="InterPro" id="IPR006075">
    <property type="entry name" value="Asn/Gln-tRNA_Trfase_suB/E_cat"/>
</dbReference>
<evidence type="ECO:0000256" key="2">
    <source>
        <dbReference type="ARBA" id="ARBA00011123"/>
    </source>
</evidence>
<dbReference type="InterPro" id="IPR003789">
    <property type="entry name" value="Asn/Gln_tRNA_amidoTrase-B-like"/>
</dbReference>
<evidence type="ECO:0000256" key="7">
    <source>
        <dbReference type="ARBA" id="ARBA00022917"/>
    </source>
</evidence>
<dbReference type="InterPro" id="IPR017959">
    <property type="entry name" value="Asn/Gln-tRNA_amidoTrfase_suB/E"/>
</dbReference>
<dbReference type="InterPro" id="IPR018027">
    <property type="entry name" value="Asn/Gln_amidotransferase"/>
</dbReference>
<dbReference type="PANTHER" id="PTHR11659">
    <property type="entry name" value="GLUTAMYL-TRNA GLN AMIDOTRANSFERASE SUBUNIT B MITOCHONDRIAL AND PROKARYOTIC PET112-RELATED"/>
    <property type="match status" value="1"/>
</dbReference>
<dbReference type="InterPro" id="IPR014746">
    <property type="entry name" value="Gln_synth/guanido_kin_cat_dom"/>
</dbReference>
<dbReference type="Pfam" id="PF02934">
    <property type="entry name" value="GatB_N"/>
    <property type="match status" value="1"/>
</dbReference>
<feature type="domain" description="Asn/Gln amidotransferase" evidence="12">
    <location>
        <begin position="303"/>
        <end position="450"/>
    </location>
</feature>
<comment type="catalytic activity">
    <reaction evidence="10 11">
        <text>L-glutamyl-tRNA(Gln) + L-glutamine + ATP + H2O = L-glutaminyl-tRNA(Gln) + L-glutamate + ADP + phosphate + H(+)</text>
        <dbReference type="Rhea" id="RHEA:17521"/>
        <dbReference type="Rhea" id="RHEA-COMP:9681"/>
        <dbReference type="Rhea" id="RHEA-COMP:9684"/>
        <dbReference type="ChEBI" id="CHEBI:15377"/>
        <dbReference type="ChEBI" id="CHEBI:15378"/>
        <dbReference type="ChEBI" id="CHEBI:29985"/>
        <dbReference type="ChEBI" id="CHEBI:30616"/>
        <dbReference type="ChEBI" id="CHEBI:43474"/>
        <dbReference type="ChEBI" id="CHEBI:58359"/>
        <dbReference type="ChEBI" id="CHEBI:78520"/>
        <dbReference type="ChEBI" id="CHEBI:78521"/>
        <dbReference type="ChEBI" id="CHEBI:456216"/>
    </reaction>
</comment>
<evidence type="ECO:0000259" key="12">
    <source>
        <dbReference type="SMART" id="SM00845"/>
    </source>
</evidence>
<comment type="function">
    <text evidence="8 11">Allows the formation of correctly charged Asn-tRNA(Asn) or Gln-tRNA(Gln) through the transamidation of misacylated Asp-tRNA(Asn) or Glu-tRNA(Gln) in organisms which lack either or both of asparaginyl-tRNA or glutaminyl-tRNA synthetases. The reaction takes place in the presence of glutamine and ATP through an activated phospho-Asp-tRNA(Asn) or phospho-Glu-tRNA(Gln).</text>
</comment>